<evidence type="ECO:0000259" key="7">
    <source>
        <dbReference type="Pfam" id="PF13015"/>
    </source>
</evidence>
<dbReference type="InterPro" id="IPR036055">
    <property type="entry name" value="LDL_receptor-like_sf"/>
</dbReference>
<feature type="coiled-coil region" evidence="4">
    <location>
        <begin position="217"/>
        <end position="244"/>
    </location>
</feature>
<dbReference type="Gene3D" id="4.10.400.10">
    <property type="entry name" value="Low-density Lipoprotein Receptor"/>
    <property type="match status" value="1"/>
</dbReference>
<feature type="domain" description="Glucosidase II beta subunit N-terminal" evidence="6">
    <location>
        <begin position="32"/>
        <end position="172"/>
    </location>
</feature>
<dbReference type="CDD" id="cd00112">
    <property type="entry name" value="LDLa"/>
    <property type="match status" value="1"/>
</dbReference>
<feature type="domain" description="Glucosidase 2 subunit beta-like" evidence="7">
    <location>
        <begin position="268"/>
        <end position="363"/>
    </location>
</feature>
<name>A0A1J4K987_9EUKA</name>
<comment type="caution">
    <text evidence="8">The sequence shown here is derived from an EMBL/GenBank/DDBJ whole genome shotgun (WGS) entry which is preliminary data.</text>
</comment>
<evidence type="ECO:0000256" key="1">
    <source>
        <dbReference type="ARBA" id="ARBA00022387"/>
    </source>
</evidence>
<dbReference type="SUPFAM" id="SSF57424">
    <property type="entry name" value="LDL receptor-like module"/>
    <property type="match status" value="1"/>
</dbReference>
<reference evidence="8" key="1">
    <citation type="submission" date="2016-10" db="EMBL/GenBank/DDBJ databases">
        <authorList>
            <person name="Benchimol M."/>
            <person name="Almeida L.G."/>
            <person name="Vasconcelos A.T."/>
            <person name="Perreira-Neves A."/>
            <person name="Rosa I.A."/>
            <person name="Tasca T."/>
            <person name="Bogo M.R."/>
            <person name="de Souza W."/>
        </authorList>
    </citation>
    <scope>NUCLEOTIDE SEQUENCE [LARGE SCALE GENOMIC DNA]</scope>
    <source>
        <strain evidence="8">K</strain>
    </source>
</reference>
<dbReference type="InterPro" id="IPR002172">
    <property type="entry name" value="LDrepeatLR_classA_rpt"/>
</dbReference>
<dbReference type="PANTHER" id="PTHR12630:SF1">
    <property type="entry name" value="GLUCOSIDASE 2 SUBUNIT BETA"/>
    <property type="match status" value="1"/>
</dbReference>
<gene>
    <name evidence="8" type="ORF">TRFO_23597</name>
</gene>
<proteinExistence type="predicted"/>
<keyword evidence="4" id="KW-0175">Coiled coil</keyword>
<feature type="coiled-coil region" evidence="4">
    <location>
        <begin position="153"/>
        <end position="180"/>
    </location>
</feature>
<dbReference type="Proteomes" id="UP000179807">
    <property type="component" value="Unassembled WGS sequence"/>
</dbReference>
<dbReference type="EMBL" id="MLAK01000679">
    <property type="protein sequence ID" value="OHT08057.1"/>
    <property type="molecule type" value="Genomic_DNA"/>
</dbReference>
<dbReference type="SUPFAM" id="SSF50911">
    <property type="entry name" value="Mannose 6-phosphate receptor domain"/>
    <property type="match status" value="1"/>
</dbReference>
<keyword evidence="9" id="KW-1185">Reference proteome</keyword>
<evidence type="ECO:0000256" key="5">
    <source>
        <dbReference type="SAM" id="SignalP"/>
    </source>
</evidence>
<keyword evidence="2" id="KW-0256">Endoplasmic reticulum</keyword>
<protein>
    <recommendedName>
        <fullName evidence="1">Glucosidase 2 subunit beta</fullName>
    </recommendedName>
</protein>
<evidence type="ECO:0000259" key="6">
    <source>
        <dbReference type="Pfam" id="PF12999"/>
    </source>
</evidence>
<dbReference type="GeneID" id="94837950"/>
<dbReference type="AlphaFoldDB" id="A0A1J4K987"/>
<dbReference type="GO" id="GO:0006491">
    <property type="term" value="P:N-glycan processing"/>
    <property type="evidence" value="ECO:0007669"/>
    <property type="project" value="TreeGrafter"/>
</dbReference>
<dbReference type="InterPro" id="IPR028146">
    <property type="entry name" value="PRKCSH_N"/>
</dbReference>
<keyword evidence="3" id="KW-1015">Disulfide bond</keyword>
<evidence type="ECO:0000256" key="3">
    <source>
        <dbReference type="ARBA" id="ARBA00023157"/>
    </source>
</evidence>
<accession>A0A1J4K987</accession>
<keyword evidence="5" id="KW-0732">Signal</keyword>
<dbReference type="Pfam" id="PF12999">
    <property type="entry name" value="PRKCSH-like"/>
    <property type="match status" value="1"/>
</dbReference>
<dbReference type="GO" id="GO:0017177">
    <property type="term" value="C:glucosidase II complex"/>
    <property type="evidence" value="ECO:0007669"/>
    <property type="project" value="TreeGrafter"/>
</dbReference>
<dbReference type="Pfam" id="PF13015">
    <property type="entry name" value="PRKCSH_1"/>
    <property type="match status" value="1"/>
</dbReference>
<dbReference type="RefSeq" id="XP_068361193.1">
    <property type="nucleotide sequence ID" value="XM_068503246.1"/>
</dbReference>
<evidence type="ECO:0000256" key="2">
    <source>
        <dbReference type="ARBA" id="ARBA00022824"/>
    </source>
</evidence>
<dbReference type="Gene3D" id="2.70.130.10">
    <property type="entry name" value="Mannose-6-phosphate receptor binding domain"/>
    <property type="match status" value="1"/>
</dbReference>
<evidence type="ECO:0000313" key="9">
    <source>
        <dbReference type="Proteomes" id="UP000179807"/>
    </source>
</evidence>
<dbReference type="InterPro" id="IPR036607">
    <property type="entry name" value="PRKCSH"/>
</dbReference>
<sequence>MFLFSLICVDMIFYPGVSIESYPFHQKHINIADQTFTCYDHSKVIPLSKLNDHHRDCDDGSDELGTAEGPEDIPFFCKNTPYISQFVNRSQVGNGECICCDGSDEMFNPNVQCPNTCAELDKPRHLLLNKLKGVYYNGIKHKSIAESEGYRLFNRTQKTIHDYSDRINKLQKEIELIQENSTLMEMLPIAQQYPIIAKLWKLLFFIKNDDLTYSDVFNGAQGKINNLERKINNYNNSIQAIQSKYAIIKEHDLPIQFTPLVNVSFPWKEYNMLLFKEFFKGQTSIGKFKAFNEDSRTIFYEDGEYCPEINEGMKTIVNLECWNEGLLFEVVEKSKCLYEARVGTQEVCDAKDLMMLSNMTHKELIALKERNGFRK</sequence>
<dbReference type="InterPro" id="IPR009011">
    <property type="entry name" value="Man6P_isomerase_rcpt-bd_dom_sf"/>
</dbReference>
<evidence type="ECO:0000256" key="4">
    <source>
        <dbReference type="SAM" id="Coils"/>
    </source>
</evidence>
<dbReference type="PANTHER" id="PTHR12630">
    <property type="entry name" value="N-LINKED OLIGOSACCHARIDE PROCESSING"/>
    <property type="match status" value="1"/>
</dbReference>
<feature type="chain" id="PRO_5012339740" description="Glucosidase 2 subunit beta" evidence="5">
    <location>
        <begin position="20"/>
        <end position="375"/>
    </location>
</feature>
<dbReference type="InterPro" id="IPR039794">
    <property type="entry name" value="Gtb1-like"/>
</dbReference>
<dbReference type="OrthoDB" id="28322at2759"/>
<evidence type="ECO:0000313" key="8">
    <source>
        <dbReference type="EMBL" id="OHT08057.1"/>
    </source>
</evidence>
<dbReference type="VEuPathDB" id="TrichDB:TRFO_23597"/>
<feature type="signal peptide" evidence="5">
    <location>
        <begin position="1"/>
        <end position="19"/>
    </location>
</feature>
<organism evidence="8 9">
    <name type="scientific">Tritrichomonas foetus</name>
    <dbReference type="NCBI Taxonomy" id="1144522"/>
    <lineage>
        <taxon>Eukaryota</taxon>
        <taxon>Metamonada</taxon>
        <taxon>Parabasalia</taxon>
        <taxon>Tritrichomonadida</taxon>
        <taxon>Tritrichomonadidae</taxon>
        <taxon>Tritrichomonas</taxon>
    </lineage>
</organism>